<keyword evidence="2" id="KW-1185">Reference proteome</keyword>
<name>A0A7X3K019_9BACL</name>
<evidence type="ECO:0000313" key="1">
    <source>
        <dbReference type="EMBL" id="MVP00683.1"/>
    </source>
</evidence>
<dbReference type="AlphaFoldDB" id="A0A7X3K019"/>
<dbReference type="Gene3D" id="3.40.630.30">
    <property type="match status" value="1"/>
</dbReference>
<reference evidence="1 2" key="1">
    <citation type="journal article" date="2019" name="Microorganisms">
        <title>Paenibacillus lutrae sp. nov., A Chitinolytic Species Isolated from A River Otter in Castril Natural Park, Granada, Spain.</title>
        <authorList>
            <person name="Rodriguez M."/>
            <person name="Reina J.C."/>
            <person name="Bejar V."/>
            <person name="Llamas I."/>
        </authorList>
    </citation>
    <scope>NUCLEOTIDE SEQUENCE [LARGE SCALE GENOMIC DNA]</scope>
    <source>
        <strain evidence="1 2">N10</strain>
    </source>
</reference>
<organism evidence="1 2">
    <name type="scientific">Paenibacillus lutrae</name>
    <dbReference type="NCBI Taxonomy" id="2078573"/>
    <lineage>
        <taxon>Bacteria</taxon>
        <taxon>Bacillati</taxon>
        <taxon>Bacillota</taxon>
        <taxon>Bacilli</taxon>
        <taxon>Bacillales</taxon>
        <taxon>Paenibacillaceae</taxon>
        <taxon>Paenibacillus</taxon>
    </lineage>
</organism>
<dbReference type="OrthoDB" id="9773249at2"/>
<proteinExistence type="predicted"/>
<comment type="caution">
    <text evidence="1">The sequence shown here is derived from an EMBL/GenBank/DDBJ whole genome shotgun (WGS) entry which is preliminary data.</text>
</comment>
<dbReference type="Proteomes" id="UP000490800">
    <property type="component" value="Unassembled WGS sequence"/>
</dbReference>
<evidence type="ECO:0000313" key="2">
    <source>
        <dbReference type="Proteomes" id="UP000490800"/>
    </source>
</evidence>
<dbReference type="InterPro" id="IPR016181">
    <property type="entry name" value="Acyl_CoA_acyltransferase"/>
</dbReference>
<evidence type="ECO:0008006" key="3">
    <source>
        <dbReference type="Google" id="ProtNLM"/>
    </source>
</evidence>
<gene>
    <name evidence="1" type="ORF">EDM21_14320</name>
</gene>
<accession>A0A7X3K019</accession>
<dbReference type="RefSeq" id="WP_157336392.1">
    <property type="nucleotide sequence ID" value="NZ_RHLK01000007.1"/>
</dbReference>
<dbReference type="SUPFAM" id="SSF55729">
    <property type="entry name" value="Acyl-CoA N-acyltransferases (Nat)"/>
    <property type="match status" value="1"/>
</dbReference>
<dbReference type="EMBL" id="RHLK01000007">
    <property type="protein sequence ID" value="MVP00683.1"/>
    <property type="molecule type" value="Genomic_DNA"/>
</dbReference>
<sequence>MRIIFERAVFFIKLAIAARAVTVLKIGMKVNPHGTKLGERFIKRALDVAISSGVEGIWVTEFEKHEAWVNLFLKYGFIHRSAKESTSGTELVL</sequence>
<protein>
    <recommendedName>
        <fullName evidence="3">N-acetyltransferase domain-containing protein</fullName>
    </recommendedName>
</protein>